<reference evidence="1 2" key="1">
    <citation type="journal article" date="2018" name="Sci. Rep.">
        <title>Genomic signatures of local adaptation to the degree of environmental predictability in rotifers.</title>
        <authorList>
            <person name="Franch-Gras L."/>
            <person name="Hahn C."/>
            <person name="Garcia-Roger E.M."/>
            <person name="Carmona M.J."/>
            <person name="Serra M."/>
            <person name="Gomez A."/>
        </authorList>
    </citation>
    <scope>NUCLEOTIDE SEQUENCE [LARGE SCALE GENOMIC DNA]</scope>
    <source>
        <strain evidence="1">HYR1</strain>
    </source>
</reference>
<sequence length="97" mass="11572">MKIYYGKDFVRDYHEMRTVSSNIFSLEKCSGVQPVEHTSVPLWLHRWKNFIHCEKIFKQQQKKPTKCEVLGGYCEIERGDVKDCERAVLISSFFFYN</sequence>
<proteinExistence type="predicted"/>
<dbReference type="Proteomes" id="UP000276133">
    <property type="component" value="Unassembled WGS sequence"/>
</dbReference>
<gene>
    <name evidence="1" type="ORF">BpHYR1_034023</name>
</gene>
<dbReference type="EMBL" id="REGN01010689">
    <property type="protein sequence ID" value="RMZ98572.1"/>
    <property type="molecule type" value="Genomic_DNA"/>
</dbReference>
<protein>
    <submittedName>
        <fullName evidence="1">Uncharacterized protein</fullName>
    </submittedName>
</protein>
<accession>A0A3M7PHQ0</accession>
<organism evidence="1 2">
    <name type="scientific">Brachionus plicatilis</name>
    <name type="common">Marine rotifer</name>
    <name type="synonym">Brachionus muelleri</name>
    <dbReference type="NCBI Taxonomy" id="10195"/>
    <lineage>
        <taxon>Eukaryota</taxon>
        <taxon>Metazoa</taxon>
        <taxon>Spiralia</taxon>
        <taxon>Gnathifera</taxon>
        <taxon>Rotifera</taxon>
        <taxon>Eurotatoria</taxon>
        <taxon>Monogononta</taxon>
        <taxon>Pseudotrocha</taxon>
        <taxon>Ploima</taxon>
        <taxon>Brachionidae</taxon>
        <taxon>Brachionus</taxon>
    </lineage>
</organism>
<evidence type="ECO:0000313" key="2">
    <source>
        <dbReference type="Proteomes" id="UP000276133"/>
    </source>
</evidence>
<dbReference type="AlphaFoldDB" id="A0A3M7PHQ0"/>
<keyword evidence="2" id="KW-1185">Reference proteome</keyword>
<comment type="caution">
    <text evidence="1">The sequence shown here is derived from an EMBL/GenBank/DDBJ whole genome shotgun (WGS) entry which is preliminary data.</text>
</comment>
<evidence type="ECO:0000313" key="1">
    <source>
        <dbReference type="EMBL" id="RMZ98572.1"/>
    </source>
</evidence>
<name>A0A3M7PHQ0_BRAPC</name>